<evidence type="ECO:0000313" key="3">
    <source>
        <dbReference type="Proteomes" id="UP000000374"/>
    </source>
</evidence>
<protein>
    <submittedName>
        <fullName evidence="2">Uncharacterized protein UPF0065</fullName>
    </submittedName>
</protein>
<dbReference type="SUPFAM" id="SSF53850">
    <property type="entry name" value="Periplasmic binding protein-like II"/>
    <property type="match status" value="1"/>
</dbReference>
<accession>A1WF11</accession>
<dbReference type="PANTHER" id="PTHR42928:SF5">
    <property type="entry name" value="BLR1237 PROTEIN"/>
    <property type="match status" value="1"/>
</dbReference>
<dbReference type="Pfam" id="PF03401">
    <property type="entry name" value="TctC"/>
    <property type="match status" value="1"/>
</dbReference>
<dbReference type="AlphaFoldDB" id="A1WF11"/>
<dbReference type="KEGG" id="vei:Veis_0430"/>
<dbReference type="EMBL" id="CP000542">
    <property type="protein sequence ID" value="ABM56218.1"/>
    <property type="molecule type" value="Genomic_DNA"/>
</dbReference>
<gene>
    <name evidence="2" type="ordered locus">Veis_0430</name>
</gene>
<dbReference type="Gene3D" id="3.40.190.10">
    <property type="entry name" value="Periplasmic binding protein-like II"/>
    <property type="match status" value="1"/>
</dbReference>
<dbReference type="Proteomes" id="UP000000374">
    <property type="component" value="Chromosome"/>
</dbReference>
<dbReference type="PIRSF" id="PIRSF017082">
    <property type="entry name" value="YflP"/>
    <property type="match status" value="1"/>
</dbReference>
<dbReference type="InterPro" id="IPR042100">
    <property type="entry name" value="Bug_dom1"/>
</dbReference>
<keyword evidence="3" id="KW-1185">Reference proteome</keyword>
<comment type="similarity">
    <text evidence="1">Belongs to the UPF0065 (bug) family.</text>
</comment>
<sequence>MVCQKIQHEDQPLIDFGDNMETTDATRRFFCLRLGAAAVGTALNSAHAALPVGYPAKPIRIVVPFPAGQGADASARALARELEAVLGQPLIIENRPGGNNVIGVKAVTNAAADGYTLFYGTNSPMAANAVFFRDLGYDPVKDFTPVAMFGRSRWVVVVSAESPIRSFADLVEASKRQTGGVSFAVGATGYQLAVILLANSSGLVANIVPYKGTPQAITDVIGQQVTATMSDFGTMRALIEAGKVRPILAFADRRIAAIPGVPSLKDLKLDIPTLFSWTALFAAAGTSSDIVNHLAEATSKALQSPAYKEYSAKNNSEIVFAGPAELAKFQRQEVENYRHAMKVGNVEPQ</sequence>
<proteinExistence type="inferred from homology"/>
<name>A1WF11_VEREI</name>
<dbReference type="HOGENOM" id="CLU_045683_0_0_4"/>
<dbReference type="STRING" id="391735.Veis_0430"/>
<evidence type="ECO:0000313" key="2">
    <source>
        <dbReference type="EMBL" id="ABM56218.1"/>
    </source>
</evidence>
<organism evidence="2 3">
    <name type="scientific">Verminephrobacter eiseniae (strain EF01-2)</name>
    <dbReference type="NCBI Taxonomy" id="391735"/>
    <lineage>
        <taxon>Bacteria</taxon>
        <taxon>Pseudomonadati</taxon>
        <taxon>Pseudomonadota</taxon>
        <taxon>Betaproteobacteria</taxon>
        <taxon>Burkholderiales</taxon>
        <taxon>Comamonadaceae</taxon>
        <taxon>Verminephrobacter</taxon>
    </lineage>
</organism>
<dbReference type="InterPro" id="IPR005064">
    <property type="entry name" value="BUG"/>
</dbReference>
<dbReference type="CDD" id="cd07012">
    <property type="entry name" value="PBP2_Bug_TTT"/>
    <property type="match status" value="1"/>
</dbReference>
<evidence type="ECO:0000256" key="1">
    <source>
        <dbReference type="ARBA" id="ARBA00006987"/>
    </source>
</evidence>
<dbReference type="PANTHER" id="PTHR42928">
    <property type="entry name" value="TRICARBOXYLATE-BINDING PROTEIN"/>
    <property type="match status" value="1"/>
</dbReference>
<dbReference type="eggNOG" id="COG3181">
    <property type="taxonomic scope" value="Bacteria"/>
</dbReference>
<reference evidence="3" key="1">
    <citation type="submission" date="2006-12" db="EMBL/GenBank/DDBJ databases">
        <title>Complete sequence of chromosome 1 of Verminephrobacter eiseniae EF01-2.</title>
        <authorList>
            <person name="Copeland A."/>
            <person name="Lucas S."/>
            <person name="Lapidus A."/>
            <person name="Barry K."/>
            <person name="Detter J.C."/>
            <person name="Glavina del Rio T."/>
            <person name="Dalin E."/>
            <person name="Tice H."/>
            <person name="Pitluck S."/>
            <person name="Chertkov O."/>
            <person name="Brettin T."/>
            <person name="Bruce D."/>
            <person name="Han C."/>
            <person name="Tapia R."/>
            <person name="Gilna P."/>
            <person name="Schmutz J."/>
            <person name="Larimer F."/>
            <person name="Land M."/>
            <person name="Hauser L."/>
            <person name="Kyrpides N."/>
            <person name="Kim E."/>
            <person name="Stahl D."/>
            <person name="Richardson P."/>
        </authorList>
    </citation>
    <scope>NUCLEOTIDE SEQUENCE [LARGE SCALE GENOMIC DNA]</scope>
    <source>
        <strain evidence="3">EF01-2</strain>
    </source>
</reference>
<dbReference type="Gene3D" id="3.40.190.150">
    <property type="entry name" value="Bordetella uptake gene, domain 1"/>
    <property type="match status" value="1"/>
</dbReference>